<dbReference type="UniPathway" id="UPA00886"/>
<accession>A0A6A6D9X8</accession>
<protein>
    <recommendedName>
        <fullName evidence="14">E3 SUMO-protein ligase PIAS1</fullName>
    </recommendedName>
</protein>
<feature type="region of interest" description="Disordered" evidence="9">
    <location>
        <begin position="388"/>
        <end position="425"/>
    </location>
</feature>
<evidence type="ECO:0000256" key="3">
    <source>
        <dbReference type="ARBA" id="ARBA00022679"/>
    </source>
</evidence>
<feature type="region of interest" description="Disordered" evidence="9">
    <location>
        <begin position="79"/>
        <end position="104"/>
    </location>
</feature>
<dbReference type="Gene3D" id="2.60.120.780">
    <property type="entry name" value="PINIT domain"/>
    <property type="match status" value="1"/>
</dbReference>
<keyword evidence="4" id="KW-0479">Metal-binding</keyword>
<dbReference type="Pfam" id="PF02891">
    <property type="entry name" value="zf-MIZ"/>
    <property type="match status" value="1"/>
</dbReference>
<keyword evidence="3" id="KW-0808">Transferase</keyword>
<dbReference type="InterPro" id="IPR038654">
    <property type="entry name" value="PINIT_sf"/>
</dbReference>
<evidence type="ECO:0000259" key="11">
    <source>
        <dbReference type="PROSITE" id="PS51466"/>
    </source>
</evidence>
<dbReference type="Gene3D" id="3.30.40.10">
    <property type="entry name" value="Zinc/RING finger domain, C3HC4 (zinc finger)"/>
    <property type="match status" value="1"/>
</dbReference>
<dbReference type="GO" id="GO:0008270">
    <property type="term" value="F:zinc ion binding"/>
    <property type="evidence" value="ECO:0007669"/>
    <property type="project" value="UniProtKB-KW"/>
</dbReference>
<evidence type="ECO:0000256" key="4">
    <source>
        <dbReference type="ARBA" id="ARBA00022723"/>
    </source>
</evidence>
<keyword evidence="6" id="KW-0833">Ubl conjugation pathway</keyword>
<reference evidence="12" key="1">
    <citation type="journal article" date="2020" name="Stud. Mycol.">
        <title>101 Dothideomycetes genomes: a test case for predicting lifestyles and emergence of pathogens.</title>
        <authorList>
            <person name="Haridas S."/>
            <person name="Albert R."/>
            <person name="Binder M."/>
            <person name="Bloem J."/>
            <person name="Labutti K."/>
            <person name="Salamov A."/>
            <person name="Andreopoulos B."/>
            <person name="Baker S."/>
            <person name="Barry K."/>
            <person name="Bills G."/>
            <person name="Bluhm B."/>
            <person name="Cannon C."/>
            <person name="Castanera R."/>
            <person name="Culley D."/>
            <person name="Daum C."/>
            <person name="Ezra D."/>
            <person name="Gonzalez J."/>
            <person name="Henrissat B."/>
            <person name="Kuo A."/>
            <person name="Liang C."/>
            <person name="Lipzen A."/>
            <person name="Lutzoni F."/>
            <person name="Magnuson J."/>
            <person name="Mondo S."/>
            <person name="Nolan M."/>
            <person name="Ohm R."/>
            <person name="Pangilinan J."/>
            <person name="Park H.-J."/>
            <person name="Ramirez L."/>
            <person name="Alfaro M."/>
            <person name="Sun H."/>
            <person name="Tritt A."/>
            <person name="Yoshinaga Y."/>
            <person name="Zwiers L.-H."/>
            <person name="Turgeon B."/>
            <person name="Goodwin S."/>
            <person name="Spatafora J."/>
            <person name="Crous P."/>
            <person name="Grigoriev I."/>
        </authorList>
    </citation>
    <scope>NUCLEOTIDE SEQUENCE</scope>
    <source>
        <strain evidence="12">CBS 207.26</strain>
    </source>
</reference>
<comment type="similarity">
    <text evidence="2">Belongs to the PIAS family.</text>
</comment>
<dbReference type="GO" id="GO:0000785">
    <property type="term" value="C:chromatin"/>
    <property type="evidence" value="ECO:0007669"/>
    <property type="project" value="TreeGrafter"/>
</dbReference>
<dbReference type="OrthoDB" id="28127at2759"/>
<dbReference type="PANTHER" id="PTHR10782">
    <property type="entry name" value="ZINC FINGER MIZ DOMAIN-CONTAINING PROTEIN"/>
    <property type="match status" value="1"/>
</dbReference>
<dbReference type="PROSITE" id="PS51466">
    <property type="entry name" value="PINIT"/>
    <property type="match status" value="1"/>
</dbReference>
<keyword evidence="5 8" id="KW-0863">Zinc-finger</keyword>
<dbReference type="Proteomes" id="UP000800200">
    <property type="component" value="Unassembled WGS sequence"/>
</dbReference>
<dbReference type="InterPro" id="IPR004181">
    <property type="entry name" value="Znf_MIZ"/>
</dbReference>
<evidence type="ECO:0000256" key="8">
    <source>
        <dbReference type="PROSITE-ProRule" id="PRU00452"/>
    </source>
</evidence>
<evidence type="ECO:0008006" key="14">
    <source>
        <dbReference type="Google" id="ProtNLM"/>
    </source>
</evidence>
<keyword evidence="13" id="KW-1185">Reference proteome</keyword>
<dbReference type="EMBL" id="ML994711">
    <property type="protein sequence ID" value="KAF2176257.1"/>
    <property type="molecule type" value="Genomic_DNA"/>
</dbReference>
<evidence type="ECO:0000256" key="7">
    <source>
        <dbReference type="ARBA" id="ARBA00022833"/>
    </source>
</evidence>
<feature type="domain" description="PINIT" evidence="11">
    <location>
        <begin position="118"/>
        <end position="276"/>
    </location>
</feature>
<evidence type="ECO:0000313" key="13">
    <source>
        <dbReference type="Proteomes" id="UP000800200"/>
    </source>
</evidence>
<dbReference type="AlphaFoldDB" id="A0A6A6D9X8"/>
<dbReference type="CDD" id="cd16792">
    <property type="entry name" value="SP-RING_Siz-like"/>
    <property type="match status" value="1"/>
</dbReference>
<feature type="compositionally biased region" description="Polar residues" evidence="9">
    <location>
        <begin position="440"/>
        <end position="463"/>
    </location>
</feature>
<evidence type="ECO:0000256" key="1">
    <source>
        <dbReference type="ARBA" id="ARBA00004718"/>
    </source>
</evidence>
<feature type="compositionally biased region" description="Polar residues" evidence="9">
    <location>
        <begin position="405"/>
        <end position="415"/>
    </location>
</feature>
<feature type="compositionally biased region" description="Pro residues" evidence="9">
    <location>
        <begin position="82"/>
        <end position="95"/>
    </location>
</feature>
<evidence type="ECO:0000259" key="10">
    <source>
        <dbReference type="PROSITE" id="PS51044"/>
    </source>
</evidence>
<feature type="domain" description="SP-RING-type" evidence="10">
    <location>
        <begin position="305"/>
        <end position="386"/>
    </location>
</feature>
<evidence type="ECO:0000256" key="6">
    <source>
        <dbReference type="ARBA" id="ARBA00022786"/>
    </source>
</evidence>
<proteinExistence type="inferred from homology"/>
<dbReference type="Pfam" id="PF14324">
    <property type="entry name" value="PINIT"/>
    <property type="match status" value="1"/>
</dbReference>
<gene>
    <name evidence="12" type="ORF">K469DRAFT_607743</name>
</gene>
<name>A0A6A6D9X8_9PEZI</name>
<evidence type="ECO:0000256" key="2">
    <source>
        <dbReference type="ARBA" id="ARBA00005383"/>
    </source>
</evidence>
<evidence type="ECO:0000256" key="5">
    <source>
        <dbReference type="ARBA" id="ARBA00022771"/>
    </source>
</evidence>
<dbReference type="GO" id="GO:0061665">
    <property type="term" value="F:SUMO ligase activity"/>
    <property type="evidence" value="ECO:0007669"/>
    <property type="project" value="TreeGrafter"/>
</dbReference>
<evidence type="ECO:0000256" key="9">
    <source>
        <dbReference type="SAM" id="MobiDB-lite"/>
    </source>
</evidence>
<dbReference type="InterPro" id="IPR013083">
    <property type="entry name" value="Znf_RING/FYVE/PHD"/>
</dbReference>
<evidence type="ECO:0000313" key="12">
    <source>
        <dbReference type="EMBL" id="KAF2176257.1"/>
    </source>
</evidence>
<dbReference type="PANTHER" id="PTHR10782:SF4">
    <property type="entry name" value="TONALLI, ISOFORM E"/>
    <property type="match status" value="1"/>
</dbReference>
<dbReference type="InterPro" id="IPR031141">
    <property type="entry name" value="SIZ1/2_SP-RING"/>
</dbReference>
<organism evidence="12 13">
    <name type="scientific">Zopfia rhizophila CBS 207.26</name>
    <dbReference type="NCBI Taxonomy" id="1314779"/>
    <lineage>
        <taxon>Eukaryota</taxon>
        <taxon>Fungi</taxon>
        <taxon>Dikarya</taxon>
        <taxon>Ascomycota</taxon>
        <taxon>Pezizomycotina</taxon>
        <taxon>Dothideomycetes</taxon>
        <taxon>Dothideomycetes incertae sedis</taxon>
        <taxon>Zopfiaceae</taxon>
        <taxon>Zopfia</taxon>
    </lineage>
</organism>
<feature type="region of interest" description="Disordered" evidence="9">
    <location>
        <begin position="437"/>
        <end position="572"/>
    </location>
</feature>
<dbReference type="PROSITE" id="PS51044">
    <property type="entry name" value="ZF_SP_RING"/>
    <property type="match status" value="1"/>
</dbReference>
<sequence length="572" mass="64305">MASNGNTIQQLAAALIARSKTLVNNDLKRICKEEGQIQSGNKLQLQQRVLDSTLHLIERAVQRNDLDSLQRLRYRIQHHGEAPPPDYNAPAPPSLPNHASPTAHGAYEMQNGYVNHQPYNAYPQQMAPRTPQYFKESPFYEFLELLVSGMTLEISPSHRQTTTRHLPMQGDLAQRLKDDLSLRIMLFSAIDAPLTQYSRQDVAFPSQIEVRINGEEVKANYKGLKNKPGSTRPADLTDYIRKTQNYRNQIVVTYALTQKASRHEKYNIFIYLVKKHSVEELAKRIAQRHVISKQSVINEMLRKANDPDIVVDSTVMSLKDPISTLRMTLPCRSNLCNHNQCFDAESFLQLQEQAPTWQCPVCNKTVSFEGLAVDQYVQEILESVPKGTDQVTIEHNGKWSHGSKTESQTPRNGFTATHDDSDDDLIEIPDYRVAAIKSEAVNTPQSLTRTPPLSSREASTAPRTGSKRTSEVIDLTLSDDDEPPRPTKKVAYSTPNSLPDPSCRYQYPTFGSSSAPIRPQPQHPNSMSSGMRLDYHPPSQNHSPYGAYREPPPRPSYLGQGTGTYPDYGSSP</sequence>
<dbReference type="GO" id="GO:0016925">
    <property type="term" value="P:protein sumoylation"/>
    <property type="evidence" value="ECO:0007669"/>
    <property type="project" value="UniProtKB-UniPathway"/>
</dbReference>
<dbReference type="InterPro" id="IPR023321">
    <property type="entry name" value="PINIT"/>
</dbReference>
<comment type="pathway">
    <text evidence="1">Protein modification; protein sumoylation.</text>
</comment>
<keyword evidence="7" id="KW-0862">Zinc</keyword>